<name>A0A430AKD9_9ENTE</name>
<dbReference type="Pfam" id="PF04854">
    <property type="entry name" value="DUF624"/>
    <property type="match status" value="1"/>
</dbReference>
<feature type="transmembrane region" description="Helical" evidence="1">
    <location>
        <begin position="100"/>
        <end position="123"/>
    </location>
</feature>
<feature type="transmembrane region" description="Helical" evidence="1">
    <location>
        <begin position="75"/>
        <end position="94"/>
    </location>
</feature>
<accession>A0A430AKD9</accession>
<evidence type="ECO:0008006" key="4">
    <source>
        <dbReference type="Google" id="ProtNLM"/>
    </source>
</evidence>
<feature type="transmembrane region" description="Helical" evidence="1">
    <location>
        <begin position="172"/>
        <end position="189"/>
    </location>
</feature>
<evidence type="ECO:0000256" key="1">
    <source>
        <dbReference type="SAM" id="Phobius"/>
    </source>
</evidence>
<protein>
    <recommendedName>
        <fullName evidence="4">Beta-carotene 15,15'-monooxygenase</fullName>
    </recommendedName>
</protein>
<keyword evidence="1" id="KW-0812">Transmembrane</keyword>
<dbReference type="Proteomes" id="UP000288669">
    <property type="component" value="Unassembled WGS sequence"/>
</dbReference>
<keyword evidence="3" id="KW-1185">Reference proteome</keyword>
<evidence type="ECO:0000313" key="3">
    <source>
        <dbReference type="Proteomes" id="UP000288669"/>
    </source>
</evidence>
<proteinExistence type="predicted"/>
<dbReference type="EMBL" id="NGJZ01000001">
    <property type="protein sequence ID" value="RSU08529.1"/>
    <property type="molecule type" value="Genomic_DNA"/>
</dbReference>
<reference evidence="2 3" key="1">
    <citation type="submission" date="2017-05" db="EMBL/GenBank/DDBJ databases">
        <title>Vagococcus spp. assemblies.</title>
        <authorList>
            <person name="Gulvik C.A."/>
        </authorList>
    </citation>
    <scope>NUCLEOTIDE SEQUENCE [LARGE SCALE GENOMIC DNA]</scope>
    <source>
        <strain evidence="2 3">DSM 24756</strain>
    </source>
</reference>
<dbReference type="OrthoDB" id="9814991at2"/>
<dbReference type="PROSITE" id="PS51257">
    <property type="entry name" value="PROKAR_LIPOPROTEIN"/>
    <property type="match status" value="1"/>
</dbReference>
<feature type="transmembrane region" description="Helical" evidence="1">
    <location>
        <begin position="20"/>
        <end position="45"/>
    </location>
</feature>
<dbReference type="InterPro" id="IPR006938">
    <property type="entry name" value="DUF624"/>
</dbReference>
<keyword evidence="1" id="KW-1133">Transmembrane helix</keyword>
<dbReference type="RefSeq" id="WP_126823212.1">
    <property type="nucleotide sequence ID" value="NZ_JBHLWU010000001.1"/>
</dbReference>
<comment type="caution">
    <text evidence="2">The sequence shown here is derived from an EMBL/GenBank/DDBJ whole genome shotgun (WGS) entry which is preliminary data.</text>
</comment>
<dbReference type="AlphaFoldDB" id="A0A430AKD9"/>
<evidence type="ECO:0000313" key="2">
    <source>
        <dbReference type="EMBL" id="RSU08529.1"/>
    </source>
</evidence>
<organism evidence="2 3">
    <name type="scientific">Vagococcus entomophilus</name>
    <dbReference type="NCBI Taxonomy" id="1160095"/>
    <lineage>
        <taxon>Bacteria</taxon>
        <taxon>Bacillati</taxon>
        <taxon>Bacillota</taxon>
        <taxon>Bacilli</taxon>
        <taxon>Lactobacillales</taxon>
        <taxon>Enterococcaceae</taxon>
        <taxon>Vagococcus</taxon>
    </lineage>
</organism>
<sequence>MGIFKIDGVLFTTLNRVANLFLLNILFLVSCLPLVTIGTALVALYQVSLKSLEDPQAAVVQLYVTSFKHQWKKGLMIGTGMLVINSIVASIVYFTARSFLFLSIPLFVIVAWLCLYNIYPYVFASQTDSVKQSLKQSVLCTFQFLPESILMFMEMLLLLVVGPIFLPQMFPFVILFGFSGVALLQSMQLKKMVSMFAEMK</sequence>
<keyword evidence="1" id="KW-0472">Membrane</keyword>
<gene>
    <name evidence="2" type="ORF">CBF30_04650</name>
</gene>